<reference evidence="5 6" key="1">
    <citation type="submission" date="2017-11" db="EMBL/GenBank/DDBJ databases">
        <title>Evolution of Phototrophy in the Chloroflexi Phylum Driven by Horizontal Gene Transfer.</title>
        <authorList>
            <person name="Ward L.M."/>
            <person name="Hemp J."/>
            <person name="Shih P.M."/>
            <person name="Mcglynn S.E."/>
            <person name="Fischer W."/>
        </authorList>
    </citation>
    <scope>NUCLEOTIDE SEQUENCE [LARGE SCALE GENOMIC DNA]</scope>
    <source>
        <strain evidence="5">JP3_7</strain>
    </source>
</reference>
<dbReference type="GO" id="GO:0003677">
    <property type="term" value="F:DNA binding"/>
    <property type="evidence" value="ECO:0007669"/>
    <property type="project" value="UniProtKB-KW"/>
</dbReference>
<organism evidence="5 6">
    <name type="scientific">Candidatus Thermofonsia Clade 3 bacterium</name>
    <dbReference type="NCBI Taxonomy" id="2364212"/>
    <lineage>
        <taxon>Bacteria</taxon>
        <taxon>Bacillati</taxon>
        <taxon>Chloroflexota</taxon>
        <taxon>Candidatus Thermofontia</taxon>
        <taxon>Candidatus Thermofonsia Clade 3</taxon>
    </lineage>
</organism>
<evidence type="ECO:0000256" key="1">
    <source>
        <dbReference type="ARBA" id="ARBA00023015"/>
    </source>
</evidence>
<evidence type="ECO:0000256" key="3">
    <source>
        <dbReference type="ARBA" id="ARBA00023163"/>
    </source>
</evidence>
<keyword evidence="1" id="KW-0805">Transcription regulation</keyword>
<gene>
    <name evidence="5" type="ORF">CUN48_03790</name>
</gene>
<dbReference type="SUPFAM" id="SSF46785">
    <property type="entry name" value="Winged helix' DNA-binding domain"/>
    <property type="match status" value="1"/>
</dbReference>
<dbReference type="NCBIfam" id="NF033788">
    <property type="entry name" value="HTH_metalloreg"/>
    <property type="match status" value="1"/>
</dbReference>
<evidence type="ECO:0000313" key="5">
    <source>
        <dbReference type="EMBL" id="PJF48369.1"/>
    </source>
</evidence>
<dbReference type="InterPro" id="IPR011991">
    <property type="entry name" value="ArsR-like_HTH"/>
</dbReference>
<dbReference type="InterPro" id="IPR001845">
    <property type="entry name" value="HTH_ArsR_DNA-bd_dom"/>
</dbReference>
<dbReference type="PANTHER" id="PTHR33154:SF18">
    <property type="entry name" value="ARSENICAL RESISTANCE OPERON REPRESSOR"/>
    <property type="match status" value="1"/>
</dbReference>
<dbReference type="Pfam" id="PF01022">
    <property type="entry name" value="HTH_5"/>
    <property type="match status" value="1"/>
</dbReference>
<evidence type="ECO:0000256" key="2">
    <source>
        <dbReference type="ARBA" id="ARBA00023125"/>
    </source>
</evidence>
<feature type="domain" description="HTH arsR-type" evidence="4">
    <location>
        <begin position="75"/>
        <end position="169"/>
    </location>
</feature>
<dbReference type="Proteomes" id="UP000230790">
    <property type="component" value="Unassembled WGS sequence"/>
</dbReference>
<dbReference type="SMART" id="SM00418">
    <property type="entry name" value="HTH_ARSR"/>
    <property type="match status" value="1"/>
</dbReference>
<proteinExistence type="predicted"/>
<dbReference type="PANTHER" id="PTHR33154">
    <property type="entry name" value="TRANSCRIPTIONAL REGULATOR, ARSR FAMILY"/>
    <property type="match status" value="1"/>
</dbReference>
<dbReference type="CDD" id="cd00090">
    <property type="entry name" value="HTH_ARSR"/>
    <property type="match status" value="1"/>
</dbReference>
<dbReference type="Gene3D" id="1.10.10.10">
    <property type="entry name" value="Winged helix-like DNA-binding domain superfamily/Winged helix DNA-binding domain"/>
    <property type="match status" value="1"/>
</dbReference>
<dbReference type="PRINTS" id="PR00778">
    <property type="entry name" value="HTHARSR"/>
</dbReference>
<keyword evidence="2" id="KW-0238">DNA-binding</keyword>
<evidence type="ECO:0000259" key="4">
    <source>
        <dbReference type="PROSITE" id="PS50987"/>
    </source>
</evidence>
<accession>A0A2M8QEY9</accession>
<dbReference type="AlphaFoldDB" id="A0A2M8QEY9"/>
<dbReference type="PROSITE" id="PS50987">
    <property type="entry name" value="HTH_ARSR_2"/>
    <property type="match status" value="1"/>
</dbReference>
<dbReference type="InterPro" id="IPR036390">
    <property type="entry name" value="WH_DNA-bd_sf"/>
</dbReference>
<evidence type="ECO:0000313" key="6">
    <source>
        <dbReference type="Proteomes" id="UP000230790"/>
    </source>
</evidence>
<comment type="caution">
    <text evidence="5">The sequence shown here is derived from an EMBL/GenBank/DDBJ whole genome shotgun (WGS) entry which is preliminary data.</text>
</comment>
<protein>
    <recommendedName>
        <fullName evidence="4">HTH arsR-type domain-containing protein</fullName>
    </recommendedName>
</protein>
<name>A0A2M8QEY9_9CHLR</name>
<dbReference type="InterPro" id="IPR036388">
    <property type="entry name" value="WH-like_DNA-bd_sf"/>
</dbReference>
<keyword evidence="3" id="KW-0804">Transcription</keyword>
<sequence length="177" mass="20036">MSSQKISCSRLYVICDCACPLGVAFIRVLWCRLMLRPLGKRLCLTSLNTILYHVVSTKMDMACGVCVPAESEREAPPLELEQVYVLLKLLGEPNRLRIFTFLIRGERCVCEIEAAVTMPQNLVSHHLRVLREAGLIEVRREGRWAYYRVNKAYLAQVYPALCTLFDPNAVSDARAAC</sequence>
<dbReference type="InterPro" id="IPR051081">
    <property type="entry name" value="HTH_MetalResp_TranReg"/>
</dbReference>
<dbReference type="GO" id="GO:0003700">
    <property type="term" value="F:DNA-binding transcription factor activity"/>
    <property type="evidence" value="ECO:0007669"/>
    <property type="project" value="InterPro"/>
</dbReference>
<dbReference type="EMBL" id="PGTN01000016">
    <property type="protein sequence ID" value="PJF48369.1"/>
    <property type="molecule type" value="Genomic_DNA"/>
</dbReference>